<dbReference type="Proteomes" id="UP000240481">
    <property type="component" value="Unassembled WGS sequence"/>
</dbReference>
<dbReference type="STRING" id="680026.AB733_19215"/>
<dbReference type="AlphaFoldDB" id="A0A0J8V740"/>
<comment type="caution">
    <text evidence="2">The sequence shown here is derived from an EMBL/GenBank/DDBJ whole genome shotgun (WGS) entry which is preliminary data.</text>
</comment>
<evidence type="ECO:0000313" key="2">
    <source>
        <dbReference type="EMBL" id="PSW23178.1"/>
    </source>
</evidence>
<gene>
    <name evidence="2" type="ORF">C9I94_16260</name>
</gene>
<reference evidence="2 3" key="1">
    <citation type="submission" date="2018-01" db="EMBL/GenBank/DDBJ databases">
        <title>Whole genome sequencing of Histamine producing bacteria.</title>
        <authorList>
            <person name="Butler K."/>
        </authorList>
    </citation>
    <scope>NUCLEOTIDE SEQUENCE [LARGE SCALE GENOMIC DNA]</scope>
    <source>
        <strain evidence="2 3">DSM 24669</strain>
    </source>
</reference>
<feature type="chain" id="PRO_5030009001" description="Aerolysin family beta-barrel pore-forming toxin" evidence="1">
    <location>
        <begin position="20"/>
        <end position="379"/>
    </location>
</feature>
<evidence type="ECO:0000256" key="1">
    <source>
        <dbReference type="SAM" id="SignalP"/>
    </source>
</evidence>
<name>A0A0J8V740_9GAMM</name>
<organism evidence="2 3">
    <name type="scientific">Photobacterium swingsii</name>
    <dbReference type="NCBI Taxonomy" id="680026"/>
    <lineage>
        <taxon>Bacteria</taxon>
        <taxon>Pseudomonadati</taxon>
        <taxon>Pseudomonadota</taxon>
        <taxon>Gammaproteobacteria</taxon>
        <taxon>Vibrionales</taxon>
        <taxon>Vibrionaceae</taxon>
        <taxon>Photobacterium</taxon>
    </lineage>
</organism>
<accession>A0A0J8V740</accession>
<proteinExistence type="predicted"/>
<keyword evidence="1" id="KW-0732">Signal</keyword>
<sequence>MKTKLTLLACLLAAPLAQAEIAIVGYDKTVGNYAYFSNDPLFSTRGDNAYAFVNYFNEGWTVLKDGTKRKTAAYVMAAGNTQWTTVNQGGFTFQYRLAYMGVKLSDKKEDKYIQGKLYSTGCAARTKDGVEEGDAGWVFGRANSNNQKHQFHRYESIAKNNNSNYYIACNPAYASQREGDKSANIINSAIAFELRFDRRLAAKLPPSITIPASSHRVQRYATETDTAMLAGRDVTFEIDKNRYPLVFEVARTPQSDIEIKYNKIKHAGKTITEETKFKIDMMIGGWWEGHVAITPTCRGDKHLCDSISNVAIQSLAAHWNTVFHDTKIGKTVKLLNQSPSVQVNGQDWKIKVDFSNLDRIPHNVSKRSAQIHYNIEASI</sequence>
<protein>
    <recommendedName>
        <fullName evidence="4">Aerolysin family beta-barrel pore-forming toxin</fullName>
    </recommendedName>
</protein>
<evidence type="ECO:0000313" key="3">
    <source>
        <dbReference type="Proteomes" id="UP000240481"/>
    </source>
</evidence>
<feature type="signal peptide" evidence="1">
    <location>
        <begin position="1"/>
        <end position="19"/>
    </location>
</feature>
<dbReference type="RefSeq" id="WP_048900238.1">
    <property type="nucleotide sequence ID" value="NZ_AP024852.1"/>
</dbReference>
<evidence type="ECO:0008006" key="4">
    <source>
        <dbReference type="Google" id="ProtNLM"/>
    </source>
</evidence>
<keyword evidence="3" id="KW-1185">Reference proteome</keyword>
<dbReference type="EMBL" id="PYLZ01000009">
    <property type="protein sequence ID" value="PSW23178.1"/>
    <property type="molecule type" value="Genomic_DNA"/>
</dbReference>